<accession>A0ABS0YBT1</accession>
<dbReference type="Pfam" id="PF13539">
    <property type="entry name" value="Peptidase_M15_4"/>
    <property type="match status" value="1"/>
</dbReference>
<evidence type="ECO:0000313" key="5">
    <source>
        <dbReference type="Proteomes" id="UP000614714"/>
    </source>
</evidence>
<dbReference type="Gene3D" id="3.30.1380.10">
    <property type="match status" value="1"/>
</dbReference>
<dbReference type="InterPro" id="IPR009045">
    <property type="entry name" value="Zn_M74/Hedgehog-like"/>
</dbReference>
<keyword evidence="2" id="KW-0732">Signal</keyword>
<feature type="chain" id="PRO_5046345366" evidence="2">
    <location>
        <begin position="21"/>
        <end position="496"/>
    </location>
</feature>
<evidence type="ECO:0000256" key="2">
    <source>
        <dbReference type="SAM" id="SignalP"/>
    </source>
</evidence>
<dbReference type="Pfam" id="PF03734">
    <property type="entry name" value="YkuD"/>
    <property type="match status" value="1"/>
</dbReference>
<comment type="pathway">
    <text evidence="1">Cell wall biogenesis; peptidoglycan biosynthesis.</text>
</comment>
<feature type="signal peptide" evidence="2">
    <location>
        <begin position="1"/>
        <end position="20"/>
    </location>
</feature>
<proteinExistence type="predicted"/>
<gene>
    <name evidence="4" type="ORF">JFN91_04115</name>
</gene>
<dbReference type="PANTHER" id="PTHR38589:SF1">
    <property type="entry name" value="BLR0621 PROTEIN"/>
    <property type="match status" value="1"/>
</dbReference>
<dbReference type="InterPro" id="IPR005490">
    <property type="entry name" value="LD_TPept_cat_dom"/>
</dbReference>
<keyword evidence="1" id="KW-0961">Cell wall biogenesis/degradation</keyword>
<evidence type="ECO:0000313" key="4">
    <source>
        <dbReference type="EMBL" id="MBJ6749387.1"/>
    </source>
</evidence>
<keyword evidence="5" id="KW-1185">Reference proteome</keyword>
<organism evidence="4 5">
    <name type="scientific">Geomonas anaerohicana</name>
    <dbReference type="NCBI Taxonomy" id="2798583"/>
    <lineage>
        <taxon>Bacteria</taxon>
        <taxon>Pseudomonadati</taxon>
        <taxon>Thermodesulfobacteriota</taxon>
        <taxon>Desulfuromonadia</taxon>
        <taxon>Geobacterales</taxon>
        <taxon>Geobacteraceae</taxon>
        <taxon>Geomonas</taxon>
    </lineage>
</organism>
<feature type="active site" description="Nucleophile" evidence="1">
    <location>
        <position position="204"/>
    </location>
</feature>
<comment type="caution">
    <text evidence="4">The sequence shown here is derived from an EMBL/GenBank/DDBJ whole genome shotgun (WGS) entry which is preliminary data.</text>
</comment>
<dbReference type="Proteomes" id="UP000614714">
    <property type="component" value="Unassembled WGS sequence"/>
</dbReference>
<dbReference type="PROSITE" id="PS51257">
    <property type="entry name" value="PROKAR_LIPOPROTEIN"/>
    <property type="match status" value="1"/>
</dbReference>
<feature type="active site" description="Proton donor/acceptor" evidence="1">
    <location>
        <position position="192"/>
    </location>
</feature>
<name>A0ABS0YBT1_9BACT</name>
<evidence type="ECO:0000259" key="3">
    <source>
        <dbReference type="PROSITE" id="PS52029"/>
    </source>
</evidence>
<dbReference type="InterPro" id="IPR039561">
    <property type="entry name" value="Peptidase_M15C"/>
</dbReference>
<protein>
    <submittedName>
        <fullName evidence="4">M15 family metallopeptidase</fullName>
    </submittedName>
</protein>
<reference evidence="4 5" key="1">
    <citation type="submission" date="2020-12" db="EMBL/GenBank/DDBJ databases">
        <title>Geomonas sp. Red421, isolated from paddy soil.</title>
        <authorList>
            <person name="Xu Z."/>
            <person name="Zhang Z."/>
            <person name="Masuda Y."/>
            <person name="Itoh H."/>
            <person name="Senoo K."/>
        </authorList>
    </citation>
    <scope>NUCLEOTIDE SEQUENCE [LARGE SCALE GENOMIC DNA]</scope>
    <source>
        <strain evidence="4 5">Red421</strain>
    </source>
</reference>
<dbReference type="PANTHER" id="PTHR38589">
    <property type="entry name" value="BLR0621 PROTEIN"/>
    <property type="match status" value="1"/>
</dbReference>
<dbReference type="PROSITE" id="PS52029">
    <property type="entry name" value="LD_TPASE"/>
    <property type="match status" value="1"/>
</dbReference>
<evidence type="ECO:0000256" key="1">
    <source>
        <dbReference type="PROSITE-ProRule" id="PRU01373"/>
    </source>
</evidence>
<dbReference type="RefSeq" id="WP_199387938.1">
    <property type="nucleotide sequence ID" value="NZ_JAEMHL010000002.1"/>
</dbReference>
<dbReference type="SUPFAM" id="SSF55166">
    <property type="entry name" value="Hedgehog/DD-peptidase"/>
    <property type="match status" value="1"/>
</dbReference>
<keyword evidence="1" id="KW-0573">Peptidoglycan synthesis</keyword>
<dbReference type="EMBL" id="JAEMHL010000002">
    <property type="protein sequence ID" value="MBJ6749387.1"/>
    <property type="molecule type" value="Genomic_DNA"/>
</dbReference>
<sequence length="496" mass="54169">MNRTWRLILAGMMLATLALAAGCSSNRELPRRVTESLDGIARSSQSGQFLYVDPGTPGHPQATLYPVRRSLLGWELALPAVPVNLGRNGVAPPFEKREGDGRTPAGIFPLRTAFGYPQSLPGSFPYRQVDTQDLWVDDPQSPDYNRWVWRGETRASSFEELLRPDPLYKYALVLDYNTDPVVRDLGSAIFIHVERGADSVTAGCVSLPEKELVQLIGWLDPEQRPQVVIGSASAVAAALAGIAEQLPSDLPAGLKGRLSEGGRVLALRQGAGGFFAAAVPLPASVGQQMQEKKTWRPECPVPLDQLAYLVTSYWGFDGAPHYGELVVHQALAAFFLDSLHHAYNGRFPIERMELIDAYDGDDFRSMEANNTSAFNCREVPGRPGVFSRHSFGAAIDVNPRQNPYLMLEEGGGAQAAGITAVAAAQQFCLGNPALCRVLPAASADYLDRQSPRPGMLQPGDPLLAPFRQRGFTWGGSWRFPDYQHLEYDLGRLLSVP</sequence>
<keyword evidence="1" id="KW-0133">Cell shape</keyword>
<feature type="domain" description="L,D-TPase catalytic" evidence="3">
    <location>
        <begin position="53"/>
        <end position="230"/>
    </location>
</feature>